<gene>
    <name evidence="2" type="ORF">QO019_002862</name>
</gene>
<dbReference type="Proteomes" id="UP001236795">
    <property type="component" value="Unassembled WGS sequence"/>
</dbReference>
<reference evidence="2 3" key="1">
    <citation type="submission" date="2023-07" db="EMBL/GenBank/DDBJ databases">
        <title>Genomic Encyclopedia of Type Strains, Phase IV (KMG-IV): sequencing the most valuable type-strain genomes for metagenomic binning, comparative biology and taxonomic classification.</title>
        <authorList>
            <person name="Goeker M."/>
        </authorList>
    </citation>
    <scope>NUCLEOTIDE SEQUENCE [LARGE SCALE GENOMIC DNA]</scope>
    <source>
        <strain evidence="2 3">DSM 40573</strain>
    </source>
</reference>
<dbReference type="RefSeq" id="WP_136238135.1">
    <property type="nucleotide sequence ID" value="NZ_JAUSWC010000009.1"/>
</dbReference>
<evidence type="ECO:0000256" key="1">
    <source>
        <dbReference type="SAM" id="Phobius"/>
    </source>
</evidence>
<feature type="transmembrane region" description="Helical" evidence="1">
    <location>
        <begin position="145"/>
        <end position="162"/>
    </location>
</feature>
<organism evidence="2 3">
    <name type="scientific">Streptomyces thermodiastaticus</name>
    <dbReference type="NCBI Taxonomy" id="44061"/>
    <lineage>
        <taxon>Bacteria</taxon>
        <taxon>Bacillati</taxon>
        <taxon>Actinomycetota</taxon>
        <taxon>Actinomycetes</taxon>
        <taxon>Kitasatosporales</taxon>
        <taxon>Streptomycetaceae</taxon>
        <taxon>Streptomyces</taxon>
    </lineage>
</organism>
<proteinExistence type="predicted"/>
<accession>A0ABU0KJ29</accession>
<keyword evidence="1" id="KW-0812">Transmembrane</keyword>
<sequence length="420" mass="45157">MRRARLFTDGHDLVVRDARLRERRFPVGEGGIRRAVHVPPGDLWRTVRQSPGDRWGVLVFQGADGDDLLRVPLAAWLPEAELVGVLELSPAQCLRRTGLEDLVTRLGIPLEVSDEPWDPAAQGGGRSGSQVARAEHRVLPQWHSCVRALGTLGWFAALVAAFAGGPPWTRGVAAGALVLLPGADVVVRVSAWWRRRRCGAFAGTVSVKPSPGAGEAVTERFLRTAGVRVLPEDIVLTNTVGEERWLARRGNHGVTRLSRLVAPESGCPLAVEFRDGDGEGRALLPWAPWFAGPQGEAVWKDLVRALGVPVSDERHQQAEGVQHWSEGHVLAEDARCMAPMGGAEARRRTGWYGSVVGRNEPFVLVLLSAVFLPGLIGGMGAAVPAGVLAGLTVGVVVVPQLCRVLFSRMWFDRAVGEGAG</sequence>
<evidence type="ECO:0000313" key="2">
    <source>
        <dbReference type="EMBL" id="MDQ0488007.1"/>
    </source>
</evidence>
<keyword evidence="1" id="KW-1133">Transmembrane helix</keyword>
<keyword evidence="3" id="KW-1185">Reference proteome</keyword>
<comment type="caution">
    <text evidence="2">The sequence shown here is derived from an EMBL/GenBank/DDBJ whole genome shotgun (WGS) entry which is preliminary data.</text>
</comment>
<keyword evidence="1" id="KW-0472">Membrane</keyword>
<feature type="transmembrane region" description="Helical" evidence="1">
    <location>
        <begin position="168"/>
        <end position="187"/>
    </location>
</feature>
<protein>
    <submittedName>
        <fullName evidence="2">Uncharacterized protein</fullName>
    </submittedName>
</protein>
<feature type="transmembrane region" description="Helical" evidence="1">
    <location>
        <begin position="387"/>
        <end position="406"/>
    </location>
</feature>
<evidence type="ECO:0000313" key="3">
    <source>
        <dbReference type="Proteomes" id="UP001236795"/>
    </source>
</evidence>
<name>A0ABU0KJ29_9ACTN</name>
<feature type="transmembrane region" description="Helical" evidence="1">
    <location>
        <begin position="362"/>
        <end position="381"/>
    </location>
</feature>
<dbReference type="EMBL" id="JAUSWC010000009">
    <property type="protein sequence ID" value="MDQ0488007.1"/>
    <property type="molecule type" value="Genomic_DNA"/>
</dbReference>